<dbReference type="Proteomes" id="UP000198968">
    <property type="component" value="Unassembled WGS sequence"/>
</dbReference>
<reference evidence="2" key="1">
    <citation type="submission" date="2016-10" db="EMBL/GenBank/DDBJ databases">
        <authorList>
            <person name="Varghese N."/>
            <person name="Submissions S."/>
        </authorList>
    </citation>
    <scope>NUCLEOTIDE SEQUENCE [LARGE SCALE GENOMIC DNA]</scope>
    <source>
        <strain evidence="2">OV426</strain>
    </source>
</reference>
<name>A0A1I4X911_9GAMM</name>
<dbReference type="EMBL" id="FOVG01000001">
    <property type="protein sequence ID" value="SFN22377.1"/>
    <property type="molecule type" value="Genomic_DNA"/>
</dbReference>
<protein>
    <recommendedName>
        <fullName evidence="3">HEPN domain-containing protein</fullName>
    </recommendedName>
</protein>
<gene>
    <name evidence="1" type="ORF">SAMN05428971_0597</name>
</gene>
<evidence type="ECO:0008006" key="3">
    <source>
        <dbReference type="Google" id="ProtNLM"/>
    </source>
</evidence>
<organism evidence="1 2">
    <name type="scientific">Candidatus Pantoea varia</name>
    <dbReference type="NCBI Taxonomy" id="1881036"/>
    <lineage>
        <taxon>Bacteria</taxon>
        <taxon>Pseudomonadati</taxon>
        <taxon>Pseudomonadota</taxon>
        <taxon>Gammaproteobacteria</taxon>
        <taxon>Enterobacterales</taxon>
        <taxon>Erwiniaceae</taxon>
        <taxon>Pantoea</taxon>
    </lineage>
</organism>
<sequence>MAKLPFTKQELTRAWRDATAVSNVEARQNPHRLLLFYAVECGLKAVFLTQRNLDIIDEDNAVILSHDLNKIANLVLLPKAQLLPEGVSMKNCNINKTSTPRNCHVSQLNQVWRYGGKLTGPGTITDLMLEQKLLQINAWINKEL</sequence>
<evidence type="ECO:0000313" key="2">
    <source>
        <dbReference type="Proteomes" id="UP000198968"/>
    </source>
</evidence>
<proteinExistence type="predicted"/>
<dbReference type="OrthoDB" id="5420191at2"/>
<dbReference type="AlphaFoldDB" id="A0A1I4X911"/>
<dbReference type="RefSeq" id="WP_139229457.1">
    <property type="nucleotide sequence ID" value="NZ_FOVG01000001.1"/>
</dbReference>
<accession>A0A1I4X911</accession>
<keyword evidence="2" id="KW-1185">Reference proteome</keyword>
<evidence type="ECO:0000313" key="1">
    <source>
        <dbReference type="EMBL" id="SFN22377.1"/>
    </source>
</evidence>